<protein>
    <submittedName>
        <fullName evidence="1">Uncharacterized protein</fullName>
    </submittedName>
</protein>
<proteinExistence type="predicted"/>
<reference evidence="1" key="2">
    <citation type="submission" date="2022-01" db="EMBL/GenBank/DDBJ databases">
        <authorList>
            <person name="Yamashiro T."/>
            <person name="Shiraishi A."/>
            <person name="Satake H."/>
            <person name="Nakayama K."/>
        </authorList>
    </citation>
    <scope>NUCLEOTIDE SEQUENCE</scope>
</reference>
<name>A0ABQ5AA33_9ASTR</name>
<sequence length="114" mass="12560">MLKHHLPDVEIVSVEGVEIVIPEVGGIDTDVLLTIKDDILHEKFLNVNLLIANIKALKDNPTPSSDFADELAHIMSLPNLECFKFKIEPDLGDLTSIDLGIRKNVSTTNVDDTT</sequence>
<evidence type="ECO:0000313" key="2">
    <source>
        <dbReference type="Proteomes" id="UP001151760"/>
    </source>
</evidence>
<gene>
    <name evidence="1" type="ORF">Tco_0819746</name>
</gene>
<accession>A0ABQ5AA33</accession>
<evidence type="ECO:0000313" key="1">
    <source>
        <dbReference type="EMBL" id="GJS98576.1"/>
    </source>
</evidence>
<comment type="caution">
    <text evidence="1">The sequence shown here is derived from an EMBL/GenBank/DDBJ whole genome shotgun (WGS) entry which is preliminary data.</text>
</comment>
<dbReference type="EMBL" id="BQNB010012055">
    <property type="protein sequence ID" value="GJS98576.1"/>
    <property type="molecule type" value="Genomic_DNA"/>
</dbReference>
<keyword evidence="2" id="KW-1185">Reference proteome</keyword>
<reference evidence="1" key="1">
    <citation type="journal article" date="2022" name="Int. J. Mol. Sci.">
        <title>Draft Genome of Tanacetum Coccineum: Genomic Comparison of Closely Related Tanacetum-Family Plants.</title>
        <authorList>
            <person name="Yamashiro T."/>
            <person name="Shiraishi A."/>
            <person name="Nakayama K."/>
            <person name="Satake H."/>
        </authorList>
    </citation>
    <scope>NUCLEOTIDE SEQUENCE</scope>
</reference>
<dbReference type="Proteomes" id="UP001151760">
    <property type="component" value="Unassembled WGS sequence"/>
</dbReference>
<organism evidence="1 2">
    <name type="scientific">Tanacetum coccineum</name>
    <dbReference type="NCBI Taxonomy" id="301880"/>
    <lineage>
        <taxon>Eukaryota</taxon>
        <taxon>Viridiplantae</taxon>
        <taxon>Streptophyta</taxon>
        <taxon>Embryophyta</taxon>
        <taxon>Tracheophyta</taxon>
        <taxon>Spermatophyta</taxon>
        <taxon>Magnoliopsida</taxon>
        <taxon>eudicotyledons</taxon>
        <taxon>Gunneridae</taxon>
        <taxon>Pentapetalae</taxon>
        <taxon>asterids</taxon>
        <taxon>campanulids</taxon>
        <taxon>Asterales</taxon>
        <taxon>Asteraceae</taxon>
        <taxon>Asteroideae</taxon>
        <taxon>Anthemideae</taxon>
        <taxon>Anthemidinae</taxon>
        <taxon>Tanacetum</taxon>
    </lineage>
</organism>